<evidence type="ECO:0000313" key="4">
    <source>
        <dbReference type="EMBL" id="KGE03902.1"/>
    </source>
</evidence>
<comment type="caution">
    <text evidence="4">The sequence shown here is derived from an EMBL/GenBank/DDBJ whole genome shotgun (WGS) entry which is preliminary data.</text>
</comment>
<dbReference type="AlphaFoldDB" id="A0A095VR07"/>
<dbReference type="HAMAP" id="MF_00095">
    <property type="entry name" value="SfsA"/>
    <property type="match status" value="1"/>
</dbReference>
<dbReference type="GO" id="GO:0003677">
    <property type="term" value="F:DNA binding"/>
    <property type="evidence" value="ECO:0007669"/>
    <property type="project" value="InterPro"/>
</dbReference>
<dbReference type="OrthoDB" id="9802365at2"/>
<sequence>MAALVAGSPVIPHERPLLPCRFLARYDRFIASVELDGEVVDAHCVNPGRMEGLVHPGARAWVSAVPPDSKRKLRYTLELLEVDGRYVGANTVVPNRLAEILVRAGCVPGLKRFRSLRREVRYGENSRIDMLLEQGAHRHYVEVKNCHLVYPDGGAYFPDSVSVRAAGHLRELAAVAGAGDRATVLFTVQREDACFLRPSRLHDPAFAAAATEAAAAGVRFRALTIAPRPDGFHYLGPLPVRLGPYATEPLEPFREALAPFSGWRRRGGRG</sequence>
<dbReference type="PANTHER" id="PTHR30545">
    <property type="entry name" value="SUGAR FERMENTATION STIMULATION PROTEIN A"/>
    <property type="match status" value="1"/>
</dbReference>
<evidence type="ECO:0000256" key="1">
    <source>
        <dbReference type="HAMAP-Rule" id="MF_00095"/>
    </source>
</evidence>
<comment type="similarity">
    <text evidence="1">Belongs to the SfsA family.</text>
</comment>
<dbReference type="Gene3D" id="2.40.50.580">
    <property type="match status" value="1"/>
</dbReference>
<dbReference type="InterPro" id="IPR040452">
    <property type="entry name" value="SfsA_C"/>
</dbReference>
<keyword evidence="5" id="KW-1185">Reference proteome</keyword>
<reference evidence="4 5" key="1">
    <citation type="journal article" date="2014" name="Genome Announc.">
        <title>Genome Sequence of Gammaproteobacterial Pseudohaliea rubra Type Strain DSM 19751, Isolated from Coastal Seawater of the Mediterranean Sea.</title>
        <authorList>
            <person name="Spring S."/>
            <person name="Fiebig A."/>
            <person name="Riedel T."/>
            <person name="Goker M."/>
            <person name="Klenk H.P."/>
        </authorList>
    </citation>
    <scope>NUCLEOTIDE SEQUENCE [LARGE SCALE GENOMIC DNA]</scope>
    <source>
        <strain evidence="4 5">DSM 19751</strain>
    </source>
</reference>
<dbReference type="STRING" id="1265313.HRUBRA_01519"/>
<dbReference type="NCBIfam" id="TIGR00230">
    <property type="entry name" value="sfsA"/>
    <property type="match status" value="1"/>
</dbReference>
<dbReference type="HOGENOM" id="CLU_052299_2_0_6"/>
<protein>
    <recommendedName>
        <fullName evidence="1">Sugar fermentation stimulation protein homolog</fullName>
    </recommendedName>
</protein>
<dbReference type="InterPro" id="IPR005224">
    <property type="entry name" value="SfsA"/>
</dbReference>
<organism evidence="4 5">
    <name type="scientific">Pseudohaliea rubra DSM 19751</name>
    <dbReference type="NCBI Taxonomy" id="1265313"/>
    <lineage>
        <taxon>Bacteria</taxon>
        <taxon>Pseudomonadati</taxon>
        <taxon>Pseudomonadota</taxon>
        <taxon>Gammaproteobacteria</taxon>
        <taxon>Cellvibrionales</taxon>
        <taxon>Halieaceae</taxon>
        <taxon>Pseudohaliea</taxon>
    </lineage>
</organism>
<dbReference type="eggNOG" id="COG1489">
    <property type="taxonomic scope" value="Bacteria"/>
</dbReference>
<feature type="domain" description="Sugar fermentation stimulation protein C-terminal" evidence="2">
    <location>
        <begin position="93"/>
        <end position="228"/>
    </location>
</feature>
<dbReference type="EMBL" id="AUVB01000043">
    <property type="protein sequence ID" value="KGE03902.1"/>
    <property type="molecule type" value="Genomic_DNA"/>
</dbReference>
<accession>A0A095VR07</accession>
<evidence type="ECO:0000313" key="5">
    <source>
        <dbReference type="Proteomes" id="UP000029640"/>
    </source>
</evidence>
<dbReference type="Gene3D" id="3.40.1350.60">
    <property type="match status" value="1"/>
</dbReference>
<evidence type="ECO:0000259" key="3">
    <source>
        <dbReference type="Pfam" id="PF17746"/>
    </source>
</evidence>
<dbReference type="Pfam" id="PF03749">
    <property type="entry name" value="SfsA"/>
    <property type="match status" value="1"/>
</dbReference>
<dbReference type="RefSeq" id="WP_035517453.1">
    <property type="nucleotide sequence ID" value="NZ_KN234779.1"/>
</dbReference>
<dbReference type="CDD" id="cd22359">
    <property type="entry name" value="SfsA-like_bacterial"/>
    <property type="match status" value="1"/>
</dbReference>
<gene>
    <name evidence="1" type="primary">sfsA</name>
    <name evidence="4" type="ORF">HRUBRA_01519</name>
</gene>
<dbReference type="InterPro" id="IPR041465">
    <property type="entry name" value="SfsA_N"/>
</dbReference>
<evidence type="ECO:0000259" key="2">
    <source>
        <dbReference type="Pfam" id="PF03749"/>
    </source>
</evidence>
<proteinExistence type="inferred from homology"/>
<name>A0A095VR07_9GAMM</name>
<dbReference type="PATRIC" id="fig|1265313.6.peg.1502"/>
<feature type="domain" description="SfsA N-terminal OB" evidence="3">
    <location>
        <begin position="23"/>
        <end position="88"/>
    </location>
</feature>
<dbReference type="Proteomes" id="UP000029640">
    <property type="component" value="Unassembled WGS sequence"/>
</dbReference>
<dbReference type="PANTHER" id="PTHR30545:SF2">
    <property type="entry name" value="SUGAR FERMENTATION STIMULATION PROTEIN A"/>
    <property type="match status" value="1"/>
</dbReference>
<dbReference type="Pfam" id="PF17746">
    <property type="entry name" value="SfsA_N"/>
    <property type="match status" value="1"/>
</dbReference>